<dbReference type="EMBL" id="LS483426">
    <property type="protein sequence ID" value="SQH24123.1"/>
    <property type="molecule type" value="Genomic_DNA"/>
</dbReference>
<evidence type="ECO:0000313" key="3">
    <source>
        <dbReference type="Proteomes" id="UP000248598"/>
    </source>
</evidence>
<feature type="region of interest" description="Disordered" evidence="1">
    <location>
        <begin position="88"/>
        <end position="109"/>
    </location>
</feature>
<sequence>MTSPKPLFWLQAASDEQLAAFCEHNAALTTLLHEAWQKFQTDRADLFSKQPAFSAEPYAPNVSPDELTHSAISPAEMAEFLRTFDRNRSRSDKPFGDDVAIQDRDWDVL</sequence>
<evidence type="ECO:0000313" key="2">
    <source>
        <dbReference type="EMBL" id="SQH24123.1"/>
    </source>
</evidence>
<proteinExistence type="predicted"/>
<protein>
    <recommendedName>
        <fullName evidence="4">Phenylacetate--CoA ligase</fullName>
    </recommendedName>
</protein>
<organism evidence="2 3">
    <name type="scientific">Kingella kingae</name>
    <dbReference type="NCBI Taxonomy" id="504"/>
    <lineage>
        <taxon>Bacteria</taxon>
        <taxon>Pseudomonadati</taxon>
        <taxon>Pseudomonadota</taxon>
        <taxon>Betaproteobacteria</taxon>
        <taxon>Neisseriales</taxon>
        <taxon>Neisseriaceae</taxon>
        <taxon>Kingella</taxon>
    </lineage>
</organism>
<reference evidence="2 3" key="1">
    <citation type="submission" date="2018-06" db="EMBL/GenBank/DDBJ databases">
        <authorList>
            <consortium name="Pathogen Informatics"/>
            <person name="Doyle S."/>
        </authorList>
    </citation>
    <scope>NUCLEOTIDE SEQUENCE [LARGE SCALE GENOMIC DNA]</scope>
    <source>
        <strain evidence="2 3">NCTC10529</strain>
    </source>
</reference>
<evidence type="ECO:0008006" key="4">
    <source>
        <dbReference type="Google" id="ProtNLM"/>
    </source>
</evidence>
<name>A0AAX2J1D8_KINKI</name>
<dbReference type="GeneID" id="93261594"/>
<gene>
    <name evidence="2" type="ORF">NCTC10529_00276</name>
</gene>
<dbReference type="AlphaFoldDB" id="A0AAX2J1D8"/>
<accession>A0AAX2J1D8</accession>
<evidence type="ECO:0000256" key="1">
    <source>
        <dbReference type="SAM" id="MobiDB-lite"/>
    </source>
</evidence>
<dbReference type="RefSeq" id="WP_003788393.1">
    <property type="nucleotide sequence ID" value="NZ_CP091518.1"/>
</dbReference>
<dbReference type="Proteomes" id="UP000248598">
    <property type="component" value="Chromosome 1"/>
</dbReference>